<name>A0A2I0IQB9_PUNGR</name>
<feature type="region of interest" description="Disordered" evidence="1">
    <location>
        <begin position="46"/>
        <end position="65"/>
    </location>
</feature>
<sequence length="77" mass="8437">MNGKVGDVRAAAMEKNFKGGRPLPKRGQIKSRIAANAFHSIVSAISRASSSPHRHPSSREKSSRLTFLYQRDSISSL</sequence>
<dbReference type="EMBL" id="PGOL01002668">
    <property type="protein sequence ID" value="PKI46202.1"/>
    <property type="molecule type" value="Genomic_DNA"/>
</dbReference>
<evidence type="ECO:0000256" key="1">
    <source>
        <dbReference type="SAM" id="MobiDB-lite"/>
    </source>
</evidence>
<accession>A0A2I0IQB9</accession>
<protein>
    <submittedName>
        <fullName evidence="2">Uncharacterized protein</fullName>
    </submittedName>
</protein>
<reference evidence="2 3" key="1">
    <citation type="submission" date="2017-11" db="EMBL/GenBank/DDBJ databases">
        <title>De-novo sequencing of pomegranate (Punica granatum L.) genome.</title>
        <authorList>
            <person name="Akparov Z."/>
            <person name="Amiraslanov A."/>
            <person name="Hajiyeva S."/>
            <person name="Abbasov M."/>
            <person name="Kaur K."/>
            <person name="Hamwieh A."/>
            <person name="Solovyev V."/>
            <person name="Salamov A."/>
            <person name="Braich B."/>
            <person name="Kosarev P."/>
            <person name="Mahmoud A."/>
            <person name="Hajiyev E."/>
            <person name="Babayeva S."/>
            <person name="Izzatullayeva V."/>
            <person name="Mammadov A."/>
            <person name="Mammadov A."/>
            <person name="Sharifova S."/>
            <person name="Ojaghi J."/>
            <person name="Eynullazada K."/>
            <person name="Bayramov B."/>
            <person name="Abdulazimova A."/>
            <person name="Shahmuradov I."/>
        </authorList>
    </citation>
    <scope>NUCLEOTIDE SEQUENCE [LARGE SCALE GENOMIC DNA]</scope>
    <source>
        <strain evidence="3">cv. AG2017</strain>
        <tissue evidence="2">Leaf</tissue>
    </source>
</reference>
<evidence type="ECO:0000313" key="2">
    <source>
        <dbReference type="EMBL" id="PKI46202.1"/>
    </source>
</evidence>
<comment type="caution">
    <text evidence="2">The sequence shown here is derived from an EMBL/GenBank/DDBJ whole genome shotgun (WGS) entry which is preliminary data.</text>
</comment>
<proteinExistence type="predicted"/>
<organism evidence="2 3">
    <name type="scientific">Punica granatum</name>
    <name type="common">Pomegranate</name>
    <dbReference type="NCBI Taxonomy" id="22663"/>
    <lineage>
        <taxon>Eukaryota</taxon>
        <taxon>Viridiplantae</taxon>
        <taxon>Streptophyta</taxon>
        <taxon>Embryophyta</taxon>
        <taxon>Tracheophyta</taxon>
        <taxon>Spermatophyta</taxon>
        <taxon>Magnoliopsida</taxon>
        <taxon>eudicotyledons</taxon>
        <taxon>Gunneridae</taxon>
        <taxon>Pentapetalae</taxon>
        <taxon>rosids</taxon>
        <taxon>malvids</taxon>
        <taxon>Myrtales</taxon>
        <taxon>Lythraceae</taxon>
        <taxon>Punica</taxon>
    </lineage>
</organism>
<keyword evidence="3" id="KW-1185">Reference proteome</keyword>
<feature type="region of interest" description="Disordered" evidence="1">
    <location>
        <begin position="1"/>
        <end position="28"/>
    </location>
</feature>
<evidence type="ECO:0000313" key="3">
    <source>
        <dbReference type="Proteomes" id="UP000233551"/>
    </source>
</evidence>
<gene>
    <name evidence="2" type="ORF">CRG98_033407</name>
</gene>
<dbReference type="Proteomes" id="UP000233551">
    <property type="component" value="Unassembled WGS sequence"/>
</dbReference>
<dbReference type="AlphaFoldDB" id="A0A2I0IQB9"/>